<keyword evidence="5" id="KW-0254">Endocytosis</keyword>
<organism evidence="16 17">
    <name type="scientific">Sphaeramia orbicularis</name>
    <name type="common">orbiculate cardinalfish</name>
    <dbReference type="NCBI Taxonomy" id="375764"/>
    <lineage>
        <taxon>Eukaryota</taxon>
        <taxon>Metazoa</taxon>
        <taxon>Chordata</taxon>
        <taxon>Craniata</taxon>
        <taxon>Vertebrata</taxon>
        <taxon>Euteleostomi</taxon>
        <taxon>Actinopterygii</taxon>
        <taxon>Neopterygii</taxon>
        <taxon>Teleostei</taxon>
        <taxon>Neoteleostei</taxon>
        <taxon>Acanthomorphata</taxon>
        <taxon>Gobiaria</taxon>
        <taxon>Kurtiformes</taxon>
        <taxon>Apogonoidei</taxon>
        <taxon>Apogonidae</taxon>
        <taxon>Apogoninae</taxon>
        <taxon>Sphaeramia</taxon>
    </lineage>
</organism>
<evidence type="ECO:0000256" key="8">
    <source>
        <dbReference type="ARBA" id="ARBA00022801"/>
    </source>
</evidence>
<dbReference type="FunFam" id="3.40.50.300:FF:000045">
    <property type="entry name" value="dynamin-1 isoform X2"/>
    <property type="match status" value="1"/>
</dbReference>
<dbReference type="PROSITE" id="PS51718">
    <property type="entry name" value="G_DYNAMIN_2"/>
    <property type="match status" value="1"/>
</dbReference>
<keyword evidence="6" id="KW-0493">Microtubule</keyword>
<dbReference type="CDD" id="cd01256">
    <property type="entry name" value="PH_dynamin"/>
    <property type="match status" value="1"/>
</dbReference>
<feature type="domain" description="GED" evidence="14">
    <location>
        <begin position="631"/>
        <end position="722"/>
    </location>
</feature>
<dbReference type="PANTHER" id="PTHR11566:SF32">
    <property type="entry name" value="DYNAMIN-1"/>
    <property type="match status" value="1"/>
</dbReference>
<dbReference type="SMART" id="SM00053">
    <property type="entry name" value="DYNc"/>
    <property type="match status" value="1"/>
</dbReference>
<dbReference type="InterPro" id="IPR003130">
    <property type="entry name" value="GED"/>
</dbReference>
<evidence type="ECO:0000256" key="3">
    <source>
        <dbReference type="ARBA" id="ARBA00015210"/>
    </source>
</evidence>
<feature type="region of interest" description="Disordered" evidence="13">
    <location>
        <begin position="724"/>
        <end position="802"/>
    </location>
</feature>
<evidence type="ECO:0000313" key="16">
    <source>
        <dbReference type="Ensembl" id="ENSSORP00005018730.1"/>
    </source>
</evidence>
<sequence>MGNRGMEELIPLVNQLQDAFSAIGQNANLDLPQIAVVGGQSAGKSSVLENFVGKDFLPRGSGIVTRRPLVLQLINCPTEYAEFLHCKGKKFTDFDEVRQEIEAETDRVTGMNKGISPVPINLRVYSPNVLNLTLVDLPGMTKVPVGDQPADIEHQIKDMLMQFVTKDNCLLLAVSPANSDLANSDALKVAKEVDPQGLRTIGVITKLDLMDEGTDARDILENKLLPLRRGYIGVVNRSQKDIDGKKDITAALQAERKFFLSHPSYRHLADRMGTAYLQKILNQQLTNHIRDTLPGLRSKLQSQLLSIEKEVEEYKNFRPDDPSRKTKALLQMVQQFAVDFEKRIEGSGDQVDTYELSGGAKINRIFHERFPFELVKLESDEKTLRKEISYAIKNIHGIRTGLFTPDMAFETIVKRQIAQIKEPCQKCVDMVISELVNTVRQCTQKLAQYPMLREEMERIVTQHIRDRESRTKNQVMLLIDIELAYMNTNHEDFIGFANAQQKSSQMSKKKVAGNQVIRKGWLTINNIGIMKGGAKEYWFVLTAETLSWYKDDEVTHDNELHRHNIYKQKNVYKDYRQLELASESQEEVDSWKASFLRAGVYPERSVDKDKAEESSADGQIHSLDPQLERQVEIVRNLVDSYLSIIHRTVRDLIPKTIMHLMVNNTKEFIHADLLAQLYSCGDQNTLMEESQEQAQHRDEMLRMYHALREGLSIIGDISTTTITTAMPPPVDDSWLQVTGMPSGRRSPMSSPTPQRRAPPGPPRPGGRAAPGPPSRPAVSPDPGPPPSVPSRPNRAPPPGVPR</sequence>
<dbReference type="InterPro" id="IPR019762">
    <property type="entry name" value="Dynamin_GTPase_CS"/>
</dbReference>
<dbReference type="SUPFAM" id="SSF52540">
    <property type="entry name" value="P-loop containing nucleoside triphosphate hydrolases"/>
    <property type="match status" value="1"/>
</dbReference>
<keyword evidence="8" id="KW-0378">Hydrolase</keyword>
<protein>
    <recommendedName>
        <fullName evidence="3">Interferon-induced GTP-binding protein Mx</fullName>
        <ecNumber evidence="2">3.6.5.5</ecNumber>
    </recommendedName>
    <alternativeName>
        <fullName evidence="11">Interferon-inducible Mx protein</fullName>
    </alternativeName>
</protein>
<evidence type="ECO:0000259" key="14">
    <source>
        <dbReference type="PROSITE" id="PS51388"/>
    </source>
</evidence>
<dbReference type="FunFam" id="1.20.120.1240:FF:000014">
    <property type="entry name" value="Dynamin 2b"/>
    <property type="match status" value="1"/>
</dbReference>
<dbReference type="PANTHER" id="PTHR11566">
    <property type="entry name" value="DYNAMIN"/>
    <property type="match status" value="1"/>
</dbReference>
<evidence type="ECO:0000256" key="10">
    <source>
        <dbReference type="ARBA" id="ARBA00023175"/>
    </source>
</evidence>
<feature type="compositionally biased region" description="Low complexity" evidence="13">
    <location>
        <begin position="739"/>
        <end position="755"/>
    </location>
</feature>
<dbReference type="Ensembl" id="ENSSORT00005019279.1">
    <property type="protein sequence ID" value="ENSSORP00005018730.1"/>
    <property type="gene ID" value="ENSSORG00005004974.1"/>
</dbReference>
<dbReference type="GO" id="GO:0005874">
    <property type="term" value="C:microtubule"/>
    <property type="evidence" value="ECO:0007669"/>
    <property type="project" value="UniProtKB-KW"/>
</dbReference>
<evidence type="ECO:0000256" key="13">
    <source>
        <dbReference type="SAM" id="MobiDB-lite"/>
    </source>
</evidence>
<dbReference type="Gene3D" id="3.40.50.300">
    <property type="entry name" value="P-loop containing nucleotide triphosphate hydrolases"/>
    <property type="match status" value="1"/>
</dbReference>
<reference evidence="16" key="2">
    <citation type="submission" date="2025-09" db="UniProtKB">
        <authorList>
            <consortium name="Ensembl"/>
        </authorList>
    </citation>
    <scope>IDENTIFICATION</scope>
</reference>
<evidence type="ECO:0000256" key="6">
    <source>
        <dbReference type="ARBA" id="ARBA00022701"/>
    </source>
</evidence>
<dbReference type="PROSITE" id="PS51388">
    <property type="entry name" value="GED"/>
    <property type="match status" value="1"/>
</dbReference>
<dbReference type="InterPro" id="IPR022812">
    <property type="entry name" value="Dynamin"/>
</dbReference>
<dbReference type="InterPro" id="IPR000375">
    <property type="entry name" value="Dynamin_stalk"/>
</dbReference>
<dbReference type="GO" id="GO:0005737">
    <property type="term" value="C:cytoplasm"/>
    <property type="evidence" value="ECO:0007669"/>
    <property type="project" value="UniProtKB-SubCell"/>
</dbReference>
<dbReference type="InterPro" id="IPR027417">
    <property type="entry name" value="P-loop_NTPase"/>
</dbReference>
<dbReference type="Proteomes" id="UP000472271">
    <property type="component" value="Unassembled WGS sequence"/>
</dbReference>
<dbReference type="Pfam" id="PF02212">
    <property type="entry name" value="GED"/>
    <property type="match status" value="1"/>
</dbReference>
<dbReference type="GO" id="GO:0003924">
    <property type="term" value="F:GTPase activity"/>
    <property type="evidence" value="ECO:0007669"/>
    <property type="project" value="InterPro"/>
</dbReference>
<keyword evidence="4" id="KW-0963">Cytoplasm</keyword>
<accession>A0A672ZND6</accession>
<feature type="compositionally biased region" description="Pro residues" evidence="13">
    <location>
        <begin position="756"/>
        <end position="802"/>
    </location>
</feature>
<keyword evidence="17" id="KW-1185">Reference proteome</keyword>
<gene>
    <name evidence="16" type="primary">LOC115416277</name>
</gene>
<evidence type="ECO:0000256" key="4">
    <source>
        <dbReference type="ARBA" id="ARBA00022490"/>
    </source>
</evidence>
<evidence type="ECO:0000256" key="9">
    <source>
        <dbReference type="ARBA" id="ARBA00023134"/>
    </source>
</evidence>
<dbReference type="SMART" id="SM00302">
    <property type="entry name" value="GED"/>
    <property type="match status" value="1"/>
</dbReference>
<dbReference type="Pfam" id="PF00350">
    <property type="entry name" value="Dynamin_N"/>
    <property type="match status" value="1"/>
</dbReference>
<name>A0A672ZND6_9TELE</name>
<dbReference type="EC" id="3.6.5.5" evidence="2"/>
<dbReference type="PRINTS" id="PR00195">
    <property type="entry name" value="DYNAMIN"/>
</dbReference>
<dbReference type="GO" id="GO:0016185">
    <property type="term" value="P:synaptic vesicle budding from presynaptic endocytic zone membrane"/>
    <property type="evidence" value="ECO:0007669"/>
    <property type="project" value="TreeGrafter"/>
</dbReference>
<dbReference type="InterPro" id="IPR030381">
    <property type="entry name" value="G_DYNAMIN_dom"/>
</dbReference>
<dbReference type="GO" id="GO:0098793">
    <property type="term" value="C:presynapse"/>
    <property type="evidence" value="ECO:0007669"/>
    <property type="project" value="GOC"/>
</dbReference>
<comment type="similarity">
    <text evidence="12">Belongs to the TRAFAC class dynamin-like GTPase superfamily. Dynamin/Fzo/YdjA family.</text>
</comment>
<evidence type="ECO:0000256" key="12">
    <source>
        <dbReference type="RuleBase" id="RU003932"/>
    </source>
</evidence>
<proteinExistence type="inferred from homology"/>
<dbReference type="InterPro" id="IPR011993">
    <property type="entry name" value="PH-like_dom_sf"/>
</dbReference>
<dbReference type="AlphaFoldDB" id="A0A672ZND6"/>
<evidence type="ECO:0000256" key="1">
    <source>
        <dbReference type="ARBA" id="ARBA00004496"/>
    </source>
</evidence>
<dbReference type="GO" id="GO:0005886">
    <property type="term" value="C:plasma membrane"/>
    <property type="evidence" value="ECO:0007669"/>
    <property type="project" value="TreeGrafter"/>
</dbReference>
<evidence type="ECO:0000256" key="7">
    <source>
        <dbReference type="ARBA" id="ARBA00022741"/>
    </source>
</evidence>
<evidence type="ECO:0000256" key="2">
    <source>
        <dbReference type="ARBA" id="ARBA00011980"/>
    </source>
</evidence>
<dbReference type="InterPro" id="IPR020850">
    <property type="entry name" value="GED_dom"/>
</dbReference>
<evidence type="ECO:0000313" key="17">
    <source>
        <dbReference type="Proteomes" id="UP000472271"/>
    </source>
</evidence>
<dbReference type="Gene3D" id="2.30.29.30">
    <property type="entry name" value="Pleckstrin-homology domain (PH domain)/Phosphotyrosine-binding domain (PTB)"/>
    <property type="match status" value="2"/>
</dbReference>
<evidence type="ECO:0000256" key="5">
    <source>
        <dbReference type="ARBA" id="ARBA00022583"/>
    </source>
</evidence>
<comment type="subcellular location">
    <subcellularLocation>
        <location evidence="1">Cytoplasm</location>
    </subcellularLocation>
</comment>
<dbReference type="GO" id="GO:0031623">
    <property type="term" value="P:receptor internalization"/>
    <property type="evidence" value="ECO:0007669"/>
    <property type="project" value="TreeGrafter"/>
</dbReference>
<dbReference type="Pfam" id="PF01031">
    <property type="entry name" value="Dynamin_M"/>
    <property type="match status" value="1"/>
</dbReference>
<dbReference type="InterPro" id="IPR045063">
    <property type="entry name" value="Dynamin_N"/>
</dbReference>
<dbReference type="CDD" id="cd08771">
    <property type="entry name" value="DLP_1"/>
    <property type="match status" value="1"/>
</dbReference>
<evidence type="ECO:0000256" key="11">
    <source>
        <dbReference type="ARBA" id="ARBA00031810"/>
    </source>
</evidence>
<feature type="domain" description="Dynamin-type G" evidence="15">
    <location>
        <begin position="28"/>
        <end position="294"/>
    </location>
</feature>
<dbReference type="InterPro" id="IPR001401">
    <property type="entry name" value="Dynamin_GTPase"/>
</dbReference>
<dbReference type="GO" id="GO:0005525">
    <property type="term" value="F:GTP binding"/>
    <property type="evidence" value="ECO:0007669"/>
    <property type="project" value="UniProtKB-KW"/>
</dbReference>
<reference evidence="16" key="1">
    <citation type="submission" date="2025-08" db="UniProtKB">
        <authorList>
            <consortium name="Ensembl"/>
        </authorList>
    </citation>
    <scope>IDENTIFICATION</scope>
</reference>
<keyword evidence="7 12" id="KW-0547">Nucleotide-binding</keyword>
<evidence type="ECO:0000259" key="15">
    <source>
        <dbReference type="PROSITE" id="PS51718"/>
    </source>
</evidence>
<keyword evidence="9 12" id="KW-0342">GTP-binding</keyword>
<dbReference type="Gene3D" id="1.20.120.1240">
    <property type="entry name" value="Dynamin, middle domain"/>
    <property type="match status" value="1"/>
</dbReference>
<dbReference type="PROSITE" id="PS00410">
    <property type="entry name" value="G_DYNAMIN_1"/>
    <property type="match status" value="1"/>
</dbReference>
<dbReference type="GO" id="GO:0008017">
    <property type="term" value="F:microtubule binding"/>
    <property type="evidence" value="ECO:0007669"/>
    <property type="project" value="TreeGrafter"/>
</dbReference>
<keyword evidence="10" id="KW-0505">Motor protein</keyword>
<dbReference type="SUPFAM" id="SSF50729">
    <property type="entry name" value="PH domain-like"/>
    <property type="match status" value="1"/>
</dbReference>